<dbReference type="InterPro" id="IPR018763">
    <property type="entry name" value="DUF2334"/>
</dbReference>
<keyword evidence="2" id="KW-1185">Reference proteome</keyword>
<comment type="caution">
    <text evidence="1">The sequence shown here is derived from an EMBL/GenBank/DDBJ whole genome shotgun (WGS) entry which is preliminary data.</text>
</comment>
<dbReference type="CDD" id="cd11374">
    <property type="entry name" value="CE4_u10"/>
    <property type="match status" value="1"/>
</dbReference>
<dbReference type="Pfam" id="PF10096">
    <property type="entry name" value="DUF2334"/>
    <property type="match status" value="1"/>
</dbReference>
<protein>
    <submittedName>
        <fullName evidence="1">Polysaccharide deacetylase family protein</fullName>
    </submittedName>
</protein>
<dbReference type="Gene3D" id="3.20.20.370">
    <property type="entry name" value="Glycoside hydrolase/deacetylase"/>
    <property type="match status" value="1"/>
</dbReference>
<dbReference type="RefSeq" id="WP_243991171.1">
    <property type="nucleotide sequence ID" value="NZ_JALHLE010000005.1"/>
</dbReference>
<organism evidence="1 2">
    <name type="scientific">Novosphingobium album</name>
    <name type="common">ex Hu et al. 2023</name>
    <dbReference type="NCBI Taxonomy" id="2930093"/>
    <lineage>
        <taxon>Bacteria</taxon>
        <taxon>Pseudomonadati</taxon>
        <taxon>Pseudomonadota</taxon>
        <taxon>Alphaproteobacteria</taxon>
        <taxon>Sphingomonadales</taxon>
        <taxon>Sphingomonadaceae</taxon>
        <taxon>Novosphingobium</taxon>
    </lineage>
</organism>
<reference evidence="1" key="1">
    <citation type="submission" date="2022-03" db="EMBL/GenBank/DDBJ databases">
        <title>Identification of a novel bacterium isolated from mangrove sediments.</title>
        <authorList>
            <person name="Pan X."/>
        </authorList>
    </citation>
    <scope>NUCLEOTIDE SEQUENCE</scope>
    <source>
        <strain evidence="1">B2580</strain>
    </source>
</reference>
<evidence type="ECO:0000313" key="1">
    <source>
        <dbReference type="EMBL" id="MCJ2177773.1"/>
    </source>
</evidence>
<dbReference type="InterPro" id="IPR011330">
    <property type="entry name" value="Glyco_hydro/deAcase_b/a-brl"/>
</dbReference>
<dbReference type="SUPFAM" id="SSF88713">
    <property type="entry name" value="Glycoside hydrolase/deacetylase"/>
    <property type="match status" value="1"/>
</dbReference>
<dbReference type="Proteomes" id="UP001162880">
    <property type="component" value="Unassembled WGS sequence"/>
</dbReference>
<dbReference type="EMBL" id="JALHLE010000005">
    <property type="protein sequence ID" value="MCJ2177773.1"/>
    <property type="molecule type" value="Genomic_DNA"/>
</dbReference>
<sequence>MRAMPLPHADKRLLASIHDVGPGSERQVDQLAGILEARLGGPRFAMLVVPDHWGQHPLRENTAFQTRLRAWSDSGIEMFVHGWFHKDTATHSGTAQFKAKHMTAGEGEFLGLDETTALQRMRDGKALIEDVIGRETAGFIAPAWLYGDGAHAALKALGFPMAEDHWKVWNPVTGAVLAKGPVITWASRSGARTASSLAFAALARQALPFSRTVRIAVHPGDVTKSSLLASIGTTLDRFAATHQPSKYADLQ</sequence>
<gene>
    <name evidence="1" type="ORF">MTR64_04305</name>
</gene>
<proteinExistence type="predicted"/>
<accession>A0ABT0AY85</accession>
<evidence type="ECO:0000313" key="2">
    <source>
        <dbReference type="Proteomes" id="UP001162880"/>
    </source>
</evidence>
<name>A0ABT0AY85_9SPHN</name>